<feature type="active site" description="Proton donor; for dehydratase activity" evidence="8">
    <location>
        <position position="1194"/>
    </location>
</feature>
<dbReference type="InterPro" id="IPR001227">
    <property type="entry name" value="Ac_transferase_dom_sf"/>
</dbReference>
<dbReference type="InterPro" id="IPR009081">
    <property type="entry name" value="PP-bd_ACP"/>
</dbReference>
<dbReference type="InterPro" id="IPR006162">
    <property type="entry name" value="Ppantetheine_attach_site"/>
</dbReference>
<dbReference type="InterPro" id="IPR013217">
    <property type="entry name" value="Methyltransf_12"/>
</dbReference>
<feature type="domain" description="Ketosynthase family 3 (KS3)" evidence="10">
    <location>
        <begin position="34"/>
        <end position="459"/>
    </location>
</feature>
<dbReference type="PANTHER" id="PTHR43775:SF29">
    <property type="entry name" value="ASPERFURANONE POLYKETIDE SYNTHASE AFOG-RELATED"/>
    <property type="match status" value="1"/>
</dbReference>
<dbReference type="Gene3D" id="3.40.50.150">
    <property type="entry name" value="Vaccinia Virus protein VP39"/>
    <property type="match status" value="1"/>
</dbReference>
<dbReference type="SMART" id="SM00825">
    <property type="entry name" value="PKS_KS"/>
    <property type="match status" value="1"/>
</dbReference>
<dbReference type="InterPro" id="IPR002364">
    <property type="entry name" value="Quin_OxRdtase/zeta-crystal_CS"/>
</dbReference>
<dbReference type="InterPro" id="IPR036736">
    <property type="entry name" value="ACP-like_sf"/>
</dbReference>
<evidence type="ECO:0000259" key="9">
    <source>
        <dbReference type="PROSITE" id="PS50075"/>
    </source>
</evidence>
<dbReference type="InterPro" id="IPR013968">
    <property type="entry name" value="PKS_KR"/>
</dbReference>
<dbReference type="InterPro" id="IPR014043">
    <property type="entry name" value="Acyl_transferase_dom"/>
</dbReference>
<dbReference type="InterPro" id="IPR050091">
    <property type="entry name" value="PKS_NRPS_Biosynth_Enz"/>
</dbReference>
<dbReference type="Pfam" id="PF16197">
    <property type="entry name" value="KAsynt_C_assoc"/>
    <property type="match status" value="1"/>
</dbReference>
<evidence type="ECO:0000256" key="1">
    <source>
        <dbReference type="ARBA" id="ARBA00022450"/>
    </source>
</evidence>
<dbReference type="Gene3D" id="3.90.180.10">
    <property type="entry name" value="Medium-chain alcohol dehydrogenases, catalytic domain"/>
    <property type="match status" value="1"/>
</dbReference>
<dbReference type="SUPFAM" id="SSF50129">
    <property type="entry name" value="GroES-like"/>
    <property type="match status" value="1"/>
</dbReference>
<dbReference type="Pfam" id="PF21089">
    <property type="entry name" value="PKS_DH_N"/>
    <property type="match status" value="1"/>
</dbReference>
<dbReference type="Pfam" id="PF08659">
    <property type="entry name" value="KR"/>
    <property type="match status" value="1"/>
</dbReference>
<dbReference type="Pfam" id="PF23114">
    <property type="entry name" value="NAD-bd_HRPKS_sdrA"/>
    <property type="match status" value="1"/>
</dbReference>
<organism evidence="12 13">
    <name type="scientific">Aspergillus mulundensis</name>
    <dbReference type="NCBI Taxonomy" id="1810919"/>
    <lineage>
        <taxon>Eukaryota</taxon>
        <taxon>Fungi</taxon>
        <taxon>Dikarya</taxon>
        <taxon>Ascomycota</taxon>
        <taxon>Pezizomycotina</taxon>
        <taxon>Eurotiomycetes</taxon>
        <taxon>Eurotiomycetidae</taxon>
        <taxon>Eurotiales</taxon>
        <taxon>Aspergillaceae</taxon>
        <taxon>Aspergillus</taxon>
        <taxon>Aspergillus subgen. Nidulantes</taxon>
    </lineage>
</organism>
<dbReference type="GO" id="GO:0030639">
    <property type="term" value="P:polyketide biosynthetic process"/>
    <property type="evidence" value="ECO:0007669"/>
    <property type="project" value="UniProtKB-ARBA"/>
</dbReference>
<dbReference type="GO" id="GO:1901336">
    <property type="term" value="P:lactone biosynthetic process"/>
    <property type="evidence" value="ECO:0007669"/>
    <property type="project" value="UniProtKB-ARBA"/>
</dbReference>
<keyword evidence="2" id="KW-0597">Phosphoprotein</keyword>
<evidence type="ECO:0000256" key="4">
    <source>
        <dbReference type="ARBA" id="ARBA00022857"/>
    </source>
</evidence>
<dbReference type="PROSITE" id="PS00606">
    <property type="entry name" value="KS3_1"/>
    <property type="match status" value="1"/>
</dbReference>
<dbReference type="Pfam" id="PF13602">
    <property type="entry name" value="ADH_zinc_N_2"/>
    <property type="match status" value="1"/>
</dbReference>
<feature type="region of interest" description="C-terminal hotdog fold" evidence="8">
    <location>
        <begin position="1124"/>
        <end position="1284"/>
    </location>
</feature>
<dbReference type="InterPro" id="IPR020843">
    <property type="entry name" value="ER"/>
</dbReference>
<dbReference type="CDD" id="cd02440">
    <property type="entry name" value="AdoMet_MTases"/>
    <property type="match status" value="1"/>
</dbReference>
<dbReference type="InterPro" id="IPR016039">
    <property type="entry name" value="Thiolase-like"/>
</dbReference>
<dbReference type="Proteomes" id="UP000256690">
    <property type="component" value="Unassembled WGS sequence"/>
</dbReference>
<dbReference type="Pfam" id="PF00109">
    <property type="entry name" value="ketoacyl-synt"/>
    <property type="match status" value="1"/>
</dbReference>
<dbReference type="InterPro" id="IPR057326">
    <property type="entry name" value="KR_dom"/>
</dbReference>
<dbReference type="PANTHER" id="PTHR43775">
    <property type="entry name" value="FATTY ACID SYNTHASE"/>
    <property type="match status" value="1"/>
</dbReference>
<dbReference type="InterPro" id="IPR042104">
    <property type="entry name" value="PKS_dehydratase_sf"/>
</dbReference>
<dbReference type="Gene3D" id="3.40.366.10">
    <property type="entry name" value="Malonyl-Coenzyme A Acyl Carrier Protein, domain 2"/>
    <property type="match status" value="1"/>
</dbReference>
<dbReference type="Pfam" id="PF00698">
    <property type="entry name" value="Acyl_transf_1"/>
    <property type="match status" value="1"/>
</dbReference>
<comment type="caution">
    <text evidence="12">The sequence shown here is derived from an EMBL/GenBank/DDBJ whole genome shotgun (WGS) entry which is preliminary data.</text>
</comment>
<evidence type="ECO:0000256" key="7">
    <source>
        <dbReference type="ARBA" id="ARBA00023315"/>
    </source>
</evidence>
<dbReference type="InterPro" id="IPR020807">
    <property type="entry name" value="PKS_DH"/>
</dbReference>
<dbReference type="SMART" id="SM00827">
    <property type="entry name" value="PKS_AT"/>
    <property type="match status" value="1"/>
</dbReference>
<evidence type="ECO:0000313" key="12">
    <source>
        <dbReference type="EMBL" id="RDW93799.1"/>
    </source>
</evidence>
<dbReference type="SUPFAM" id="SSF47336">
    <property type="entry name" value="ACP-like"/>
    <property type="match status" value="1"/>
</dbReference>
<dbReference type="InterPro" id="IPR029063">
    <property type="entry name" value="SAM-dependent_MTases_sf"/>
</dbReference>
<dbReference type="SMART" id="SM00829">
    <property type="entry name" value="PKS_ER"/>
    <property type="match status" value="1"/>
</dbReference>
<evidence type="ECO:0000256" key="6">
    <source>
        <dbReference type="ARBA" id="ARBA00023268"/>
    </source>
</evidence>
<dbReference type="PROSITE" id="PS00012">
    <property type="entry name" value="PHOSPHOPANTETHEINE"/>
    <property type="match status" value="1"/>
</dbReference>
<dbReference type="Gene3D" id="1.10.1200.10">
    <property type="entry name" value="ACP-like"/>
    <property type="match status" value="1"/>
</dbReference>
<keyword evidence="7" id="KW-0012">Acyltransferase</keyword>
<dbReference type="SMART" id="SM00826">
    <property type="entry name" value="PKS_DH"/>
    <property type="match status" value="1"/>
</dbReference>
<dbReference type="Pfam" id="PF02801">
    <property type="entry name" value="Ketoacyl-synt_C"/>
    <property type="match status" value="1"/>
</dbReference>
<evidence type="ECO:0000256" key="5">
    <source>
        <dbReference type="ARBA" id="ARBA00023002"/>
    </source>
</evidence>
<dbReference type="Gene3D" id="3.40.47.10">
    <property type="match status" value="1"/>
</dbReference>
<keyword evidence="4" id="KW-0521">NADP</keyword>
<dbReference type="Gene3D" id="3.30.70.3290">
    <property type="match status" value="1"/>
</dbReference>
<dbReference type="SUPFAM" id="SSF52151">
    <property type="entry name" value="FabD/lysophospholipase-like"/>
    <property type="match status" value="1"/>
</dbReference>
<dbReference type="InterPro" id="IPR056501">
    <property type="entry name" value="NAD-bd_HRPKS_sdrA"/>
</dbReference>
<dbReference type="GO" id="GO:0004315">
    <property type="term" value="F:3-oxoacyl-[acyl-carrier-protein] synthase activity"/>
    <property type="evidence" value="ECO:0007669"/>
    <property type="project" value="InterPro"/>
</dbReference>
<dbReference type="CDD" id="cd05195">
    <property type="entry name" value="enoyl_red"/>
    <property type="match status" value="1"/>
</dbReference>
<keyword evidence="6" id="KW-0511">Multifunctional enzyme</keyword>
<dbReference type="InterPro" id="IPR014031">
    <property type="entry name" value="Ketoacyl_synth_C"/>
</dbReference>
<dbReference type="CDD" id="cd00833">
    <property type="entry name" value="PKS"/>
    <property type="match status" value="1"/>
</dbReference>
<dbReference type="GeneID" id="38111491"/>
<proteinExistence type="predicted"/>
<dbReference type="PROSITE" id="PS52019">
    <property type="entry name" value="PKS_MFAS_DH"/>
    <property type="match status" value="1"/>
</dbReference>
<feature type="region of interest" description="N-terminal hotdog fold" evidence="8">
    <location>
        <begin position="960"/>
        <end position="1095"/>
    </location>
</feature>
<gene>
    <name evidence="12" type="ORF">DSM5745_01121</name>
</gene>
<dbReference type="Pfam" id="PF23297">
    <property type="entry name" value="ACP_SdgA_C"/>
    <property type="match status" value="1"/>
</dbReference>
<keyword evidence="13" id="KW-1185">Reference proteome</keyword>
<dbReference type="FunFam" id="3.40.50.720:FF:000209">
    <property type="entry name" value="Polyketide synthase Pks12"/>
    <property type="match status" value="1"/>
</dbReference>
<dbReference type="InterPro" id="IPR016036">
    <property type="entry name" value="Malonyl_transacylase_ACP-bd"/>
</dbReference>
<dbReference type="InterPro" id="IPR011032">
    <property type="entry name" value="GroES-like_sf"/>
</dbReference>
<dbReference type="OrthoDB" id="329835at2759"/>
<dbReference type="InterPro" id="IPR036291">
    <property type="entry name" value="NAD(P)-bd_dom_sf"/>
</dbReference>
<dbReference type="InterPro" id="IPR049551">
    <property type="entry name" value="PKS_DH_C"/>
</dbReference>
<dbReference type="InterPro" id="IPR013154">
    <property type="entry name" value="ADH-like_N"/>
</dbReference>
<dbReference type="InterPro" id="IPR049552">
    <property type="entry name" value="PKS_DH_N"/>
</dbReference>
<dbReference type="PROSITE" id="PS50075">
    <property type="entry name" value="CARRIER"/>
    <property type="match status" value="1"/>
</dbReference>
<dbReference type="Gene3D" id="3.10.129.110">
    <property type="entry name" value="Polyketide synthase dehydratase"/>
    <property type="match status" value="1"/>
</dbReference>
<dbReference type="RefSeq" id="XP_026608982.1">
    <property type="nucleotide sequence ID" value="XM_026743137.1"/>
</dbReference>
<feature type="domain" description="PKS/mFAS DH" evidence="11">
    <location>
        <begin position="960"/>
        <end position="1284"/>
    </location>
</feature>
<dbReference type="InterPro" id="IPR049900">
    <property type="entry name" value="PKS_mFAS_DH"/>
</dbReference>
<keyword evidence="5" id="KW-0560">Oxidoreductase</keyword>
<dbReference type="GO" id="GO:0004312">
    <property type="term" value="F:fatty acid synthase activity"/>
    <property type="evidence" value="ECO:0007669"/>
    <property type="project" value="TreeGrafter"/>
</dbReference>
<dbReference type="InterPro" id="IPR020841">
    <property type="entry name" value="PKS_Beta-ketoAc_synthase_dom"/>
</dbReference>
<dbReference type="InterPro" id="IPR016035">
    <property type="entry name" value="Acyl_Trfase/lysoPLipase"/>
</dbReference>
<accession>A0A3D8T5J2</accession>
<evidence type="ECO:0000256" key="2">
    <source>
        <dbReference type="ARBA" id="ARBA00022553"/>
    </source>
</evidence>
<dbReference type="SUPFAM" id="SSF51735">
    <property type="entry name" value="NAD(P)-binding Rossmann-fold domains"/>
    <property type="match status" value="2"/>
</dbReference>
<dbReference type="InterPro" id="IPR018201">
    <property type="entry name" value="Ketoacyl_synth_AS"/>
</dbReference>
<dbReference type="GO" id="GO:0006633">
    <property type="term" value="P:fatty acid biosynthetic process"/>
    <property type="evidence" value="ECO:0007669"/>
    <property type="project" value="InterPro"/>
</dbReference>
<dbReference type="Pfam" id="PF08242">
    <property type="entry name" value="Methyltransf_12"/>
    <property type="match status" value="1"/>
</dbReference>
<sequence length="2603" mass="285499">MSSDLKNHVAASPFPQVNGTSLPTSNGNVPNIDAVPLAVVGMAFKFPQGLDTADSFWEALCAARSAWSPFPSSRLNSDGVYDADEERLNSFPLKGAHFVDGDVGAFDAPFFTLGPAEAAEIDPQARTLLETTYHALENAGIPISTIAGTKTSVHTGTFAEDYKGFFIEDPQFAGRYAASSLSPNMLANRISWFYDLRGESVNMDTACSSTLVALHAACQGLRTRSSDTAIMAGANLFLSPDTATFLNNQGFLSPDGRCFSFDERANGYGRGEGFGAVILKRYDDALRDKDSIRAIIRATGTNQDGRTPGIVQPSPEAQSRLIKETYRKAGVDMRLTKYVEAHGTGTAVGDPIEAAAIADAFGEHISPENPLYVGTVKSNIGHLEGASGVAGMIKSILMLERGTIPGIAGLETLNKTIEERQRSLKFPRESCPWPTDGQRRLSISSFGFGGTNAHVVMDDSAHYLHPHDGEIPNGKSIWYDGPRLLVFSAQDEDGISRLETAYNEHHARTSDPHNHHYLSQLAFTLSERRSALLWRSFAICRSPEHLKDGLKLSPPVRSISAPRLALCFTGQGAQWYAMGRELETYESYSRSLVACAEELKSLGCTWDLHYELSRAPEDTRVNEPEISQTLCTALQLSLVDLLESTGVQATVAVGHSSGEIAAAYALGALDRRSALVVAYHRGRLASRLARDNSQPGGMLAVGISETEITPYFEAVSNRFGKLDISVGCINSPRSITVTGDKKQIEYLRGLLENDSVFARGLAVTVAYHSKHMQAIAEEYGMAIGTLDGRVGRVAAHMISSVTGDIVSPAQVGQAGYWVKNMVSPVRFAEAFAKSALLKIADNNTLLDTTRIQFDDVLEIGPHALLQRPVKDILASVSSRGPVPGYTSALIREESATETLLAAIGHLHSRGHYVDISVLNQIPSSIRPLINLPSYPFNHTRSYWREPRISKGHRFRQNPRHDFLGLRVPDFNPGQAKWRRRLRLSEDPWLEDHVIARVNILPAAMAIAMAVEGLKSLAAEREKNALAGYLLKDVRFLRPVTLSADADGVEVEFYLSATGQEDDRNESWRGFQLYCLENDSWVEAARGKICGKYEDDQGQVDRGLETLLESEQHAAELVRLQASCQRRVDMSRLYQALAANGVDYGPTHQCIKTSSYTDNDNGPYECHAAIDPHSHRAKSRKFHQNNFTIHPTTLDGLFHLNVVPMTKGGSRILPSVVAGIRRMFISEKGIAKNKDQDTMLAWNKSAFSGSSNVASDVVAFDASGTEALVVLEGLEARYLKEEQGPHGQDEMTKRLCWNFDSKPDIELLSHDELYGYVNEKVPMQSPPVELDLDVKTLVYICILRSLKQLTSDLIETMAPHQQRYVSWMQYEKAKFAALDENSLIKRRVEAHLHDDTFYSQLLDTLEAHNNQTKLFAVIARNLPAILQGSVDPVDLTFKTPLVKEYYREVYENSTAQSQALHFIDIYAHKYPRLKVLEIGAGTGGMTKDILDTLTKIGSGESGRGTPRFDHYTYTDISAGFFTDAAALFEAFPEKVSFQVLDIEKDPAMQGFEAGAYDLIIADNVFHATRDLDATVKHARKLLKPDGKLVLFELTSPDVTRLNFAFGVLPGWWRFEDQYRELSAGAEVTTWNHVLSKNGFAGIELEIKDYAERESQEHSVLISTAVKDLPQQPSLDLPRTAVVYDVNDPVQKAVSEMLLSRIQELGADTAAVSLDDAAQLARQGKWFFVVILELGDGVLSTLDANVYSPFKKLLEAADGMLWVCRGGGFRPQLPEHAMIQGAFRGIRLEELASKFISLSLDPSSTSPARMSDLILRAFDAVVTRHVNECEQEYVERHGRLCVDRLIEADYINEKIPDLTAEVEEGESAFGAHKALRLNIATPGLLDTLQFIDDESTLPPLGPDEIEIKVEACGVNFRDCLIALGRIAGDRFGFECAGTVCRKGSEVRDLNVGDRVCASAIGTYQTYARCKASDAIPIPDGMNIAEAAALPIVFGTAYYALIHVADIQPGETILIHSAAGGTGQAAIQIAKLRGAVIFVTVGSEEKKKLLMDLYEISAEHIFDSRNASFAKGIHRMTGGRGVDVVLNSLSGDLLVSSWECVAPFGRFLELGKKDILGNGDLPMRPFERNASFHAIDLNEARRYRPALLQRLQKEIGNLIADHQVTPPRPIHVYPVSEVEQAFRYLQGGKNTGKTVIEIRGDDVVKTKLNVHRPWSFDANATYVIAGGLGGIGRATARWMANRGAKNLLLLSRSRPNTEAQQVIEAMENDGVHVEVRACDISDFERLKVVLEDIGRTMPPIKGCIQSAMVLRNKVFANMTYTDWEEAVPCKVAGTWNLHSLLPSGLDFFITYSSIVGGIGGTAAVNYAAACVYQDALVHYRNGLGERATTLNLGVMLDDGVLRDNDAVRNALTASGYPIGISQKEMFALLEYHCDPSLEIPDTPLRSQVLVGLNTPLGLAAEGREIPVLLNRPLFSGTWNIVDSSTSATTNAAEDTGGNVDVLRQLATITSMQDATDIIAESLMQRLSKAIGVPLKNLDAGKPMNQYGVDSLVAVELRNWFKWKLDADIAVFEMLGKMSFEEMGRIAAGKSLVVKGILSSCSASDSK</sequence>
<evidence type="ECO:0000256" key="3">
    <source>
        <dbReference type="ARBA" id="ARBA00022679"/>
    </source>
</evidence>
<dbReference type="EMBL" id="PVWQ01000001">
    <property type="protein sequence ID" value="RDW93799.1"/>
    <property type="molecule type" value="Genomic_DNA"/>
</dbReference>
<evidence type="ECO:0000259" key="10">
    <source>
        <dbReference type="PROSITE" id="PS52004"/>
    </source>
</evidence>
<reference evidence="12 13" key="1">
    <citation type="journal article" date="2018" name="IMA Fungus">
        <title>IMA Genome-F 9: Draft genome sequence of Annulohypoxylon stygium, Aspergillus mulundensis, Berkeleyomyces basicola (syn. Thielaviopsis basicola), Ceratocystis smalleyi, two Cercospora beticola strains, Coleophoma cylindrospora, Fusarium fracticaudum, Phialophora cf. hyalina, and Morchella septimelata.</title>
        <authorList>
            <person name="Wingfield B.D."/>
            <person name="Bills G.F."/>
            <person name="Dong Y."/>
            <person name="Huang W."/>
            <person name="Nel W.J."/>
            <person name="Swalarsk-Parry B.S."/>
            <person name="Vaghefi N."/>
            <person name="Wilken P.M."/>
            <person name="An Z."/>
            <person name="de Beer Z.W."/>
            <person name="De Vos L."/>
            <person name="Chen L."/>
            <person name="Duong T.A."/>
            <person name="Gao Y."/>
            <person name="Hammerbacher A."/>
            <person name="Kikkert J.R."/>
            <person name="Li Y."/>
            <person name="Li H."/>
            <person name="Li K."/>
            <person name="Li Q."/>
            <person name="Liu X."/>
            <person name="Ma X."/>
            <person name="Naidoo K."/>
            <person name="Pethybridge S.J."/>
            <person name="Sun J."/>
            <person name="Steenkamp E.T."/>
            <person name="van der Nest M.A."/>
            <person name="van Wyk S."/>
            <person name="Wingfield M.J."/>
            <person name="Xiong C."/>
            <person name="Yue Q."/>
            <person name="Zhang X."/>
        </authorList>
    </citation>
    <scope>NUCLEOTIDE SEQUENCE [LARGE SCALE GENOMIC DNA]</scope>
    <source>
        <strain evidence="12 13">DSM 5745</strain>
    </source>
</reference>
<keyword evidence="1" id="KW-0596">Phosphopantetheine</keyword>
<dbReference type="SUPFAM" id="SSF53901">
    <property type="entry name" value="Thiolase-like"/>
    <property type="match status" value="1"/>
</dbReference>
<dbReference type="PROSITE" id="PS52004">
    <property type="entry name" value="KS3_2"/>
    <property type="match status" value="1"/>
</dbReference>
<dbReference type="Gene3D" id="3.40.50.720">
    <property type="entry name" value="NAD(P)-binding Rossmann-like Domain"/>
    <property type="match status" value="1"/>
</dbReference>
<name>A0A3D8T5J2_9EURO</name>
<dbReference type="GO" id="GO:0016491">
    <property type="term" value="F:oxidoreductase activity"/>
    <property type="evidence" value="ECO:0007669"/>
    <property type="project" value="UniProtKB-KW"/>
</dbReference>
<dbReference type="Pfam" id="PF08240">
    <property type="entry name" value="ADH_N"/>
    <property type="match status" value="1"/>
</dbReference>
<dbReference type="STRING" id="1810919.A0A3D8T5J2"/>
<dbReference type="SMART" id="SM00822">
    <property type="entry name" value="PKS_KR"/>
    <property type="match status" value="1"/>
</dbReference>
<evidence type="ECO:0000259" key="11">
    <source>
        <dbReference type="PROSITE" id="PS52019"/>
    </source>
</evidence>
<evidence type="ECO:0000256" key="8">
    <source>
        <dbReference type="PROSITE-ProRule" id="PRU01363"/>
    </source>
</evidence>
<dbReference type="PROSITE" id="PS01162">
    <property type="entry name" value="QOR_ZETA_CRYSTAL"/>
    <property type="match status" value="1"/>
</dbReference>
<protein>
    <submittedName>
        <fullName evidence="12">Uncharacterized protein</fullName>
    </submittedName>
</protein>
<dbReference type="SUPFAM" id="SSF55048">
    <property type="entry name" value="Probable ACP-binding domain of malonyl-CoA ACP transacylase"/>
    <property type="match status" value="1"/>
</dbReference>
<keyword evidence="3" id="KW-0808">Transferase</keyword>
<dbReference type="SUPFAM" id="SSF53335">
    <property type="entry name" value="S-adenosyl-L-methionine-dependent methyltransferases"/>
    <property type="match status" value="1"/>
</dbReference>
<dbReference type="Pfam" id="PF14765">
    <property type="entry name" value="PS-DH"/>
    <property type="match status" value="1"/>
</dbReference>
<evidence type="ECO:0000313" key="13">
    <source>
        <dbReference type="Proteomes" id="UP000256690"/>
    </source>
</evidence>
<feature type="domain" description="Carrier" evidence="9">
    <location>
        <begin position="2510"/>
        <end position="2587"/>
    </location>
</feature>
<dbReference type="InterPro" id="IPR032821">
    <property type="entry name" value="PKS_assoc"/>
</dbReference>
<feature type="active site" description="Proton acceptor; for dehydratase activity" evidence="8">
    <location>
        <position position="992"/>
    </location>
</feature>
<dbReference type="GO" id="GO:0008270">
    <property type="term" value="F:zinc ion binding"/>
    <property type="evidence" value="ECO:0007669"/>
    <property type="project" value="InterPro"/>
</dbReference>
<dbReference type="InterPro" id="IPR014030">
    <property type="entry name" value="Ketoacyl_synth_N"/>
</dbReference>